<keyword evidence="3" id="KW-0808">Transferase</keyword>
<organism evidence="11 12">
    <name type="scientific">Mycobacterium phage Bipper</name>
    <dbReference type="NCBI Taxonomy" id="1805457"/>
    <lineage>
        <taxon>Viruses</taxon>
        <taxon>Duplodnaviria</taxon>
        <taxon>Heunggongvirae</taxon>
        <taxon>Uroviricota</taxon>
        <taxon>Caudoviricetes</taxon>
        <taxon>Bippervirus</taxon>
        <taxon>Bippervirus bipper</taxon>
    </lineage>
</organism>
<dbReference type="OrthoDB" id="3834at10239"/>
<evidence type="ECO:0000256" key="9">
    <source>
        <dbReference type="SAM" id="Phobius"/>
    </source>
</evidence>
<sequence>MSRELSHDPNSVTSDSLKRWFASQSQWRIETRRGYRNSAAQFFAWAHKEGYLTSNPATELPTIKPDKPSPRPAPDRVWDKALTDAGPRVALMMRLAGEVGLRRAEVAVVHTRDLREGFDGPQLLIHGKGNRERVVPITYELADLIAQGAPGHSPEMAAYGEEGYLFPGDDNGHLSPRWVGKMVAEAMPAGWTMHTLRHRFATRAYRGTRNLRAVQTLLGHANVAVTERYTAVDDAETRAAMEAAADSARRRPQGVPGVIAAVVACVGFMCPVLVGMLASTSPLADPPVVCVDGPVEQHIDVVLANLTAIVTPCTETPA</sequence>
<dbReference type="GO" id="GO:0015074">
    <property type="term" value="P:DNA integration"/>
    <property type="evidence" value="ECO:0007669"/>
    <property type="project" value="UniProtKB-KW"/>
</dbReference>
<dbReference type="GeneID" id="29125771"/>
<keyword evidence="9" id="KW-0472">Membrane</keyword>
<keyword evidence="5" id="KW-0229">DNA integration</keyword>
<keyword evidence="4" id="KW-0378">Hydrolase</keyword>
<reference evidence="12" key="1">
    <citation type="submission" date="2016-02" db="EMBL/GenBank/DDBJ databases">
        <authorList>
            <person name="Isern S."/>
            <person name="Barcellona C.M."/>
            <person name="Dozier K.D."/>
            <person name="Faust J.M."/>
            <person name="Fedrick A.J."/>
            <person name="Gagliardi L.E."/>
            <person name="Gatt S.M."/>
            <person name="Gleason P.S."/>
            <person name="Gomez E.A."/>
            <person name="Hoffman A.M."/>
            <person name="Jenkins M."/>
            <person name="Jones M.J."/>
            <person name="Lang J.F."/>
            <person name="Lequay S.M."/>
            <person name="Mars P.J."/>
            <person name="Mtchedlidze N."/>
            <person name="Osking Z.B."/>
            <person name="Paul L.M."/>
            <person name="Pica A.N."/>
            <person name="Robison M.D."/>
            <person name="Rodriguez D."/>
            <person name="Rosales K.A."/>
            <person name="Saravis L.E."/>
            <person name="Sisson B.M."/>
            <person name="Tan A.L."/>
            <person name="Voltaire R."/>
            <person name="Michael S.F."/>
            <person name="Warner M.H."/>
            <person name="Bradley K.W."/>
            <person name="Asai D.J."/>
            <person name="Bowman C.A."/>
            <person name="Russell D.A."/>
            <person name="Pope W.H."/>
            <person name="Jacobs-Sera D."/>
            <person name="Hendrix R.W."/>
            <person name="Hatfull G.F."/>
        </authorList>
    </citation>
    <scope>NUCLEOTIDE SEQUENCE [LARGE SCALE GENOMIC DNA]</scope>
</reference>
<evidence type="ECO:0000313" key="11">
    <source>
        <dbReference type="EMBL" id="AMQ66985.1"/>
    </source>
</evidence>
<dbReference type="PANTHER" id="PTHR30349">
    <property type="entry name" value="PHAGE INTEGRASE-RELATED"/>
    <property type="match status" value="1"/>
</dbReference>
<feature type="region of interest" description="Disordered" evidence="8">
    <location>
        <begin position="55"/>
        <end position="76"/>
    </location>
</feature>
<dbReference type="InterPro" id="IPR002104">
    <property type="entry name" value="Integrase_catalytic"/>
</dbReference>
<dbReference type="Proteomes" id="UP000201826">
    <property type="component" value="Segment"/>
</dbReference>
<evidence type="ECO:0000259" key="10">
    <source>
        <dbReference type="PROSITE" id="PS51898"/>
    </source>
</evidence>
<comment type="similarity">
    <text evidence="1">Belongs to the 'phage' integrase family.</text>
</comment>
<dbReference type="GO" id="GO:0016787">
    <property type="term" value="F:hydrolase activity"/>
    <property type="evidence" value="ECO:0007669"/>
    <property type="project" value="UniProtKB-KW"/>
</dbReference>
<dbReference type="GO" id="GO:0006310">
    <property type="term" value="P:DNA recombination"/>
    <property type="evidence" value="ECO:0007669"/>
    <property type="project" value="UniProtKB-KW"/>
</dbReference>
<accession>A0A142F2H8</accession>
<proteinExistence type="inferred from homology"/>
<dbReference type="PROSITE" id="PS51898">
    <property type="entry name" value="TYR_RECOMBINASE"/>
    <property type="match status" value="1"/>
</dbReference>
<dbReference type="Gene3D" id="1.10.443.10">
    <property type="entry name" value="Intergrase catalytic core"/>
    <property type="match status" value="1"/>
</dbReference>
<evidence type="ECO:0000256" key="1">
    <source>
        <dbReference type="ARBA" id="ARBA00008857"/>
    </source>
</evidence>
<dbReference type="GO" id="GO:0044826">
    <property type="term" value="P:viral genome integration into host DNA"/>
    <property type="evidence" value="ECO:0007669"/>
    <property type="project" value="UniProtKB-KW"/>
</dbReference>
<dbReference type="GO" id="GO:0016740">
    <property type="term" value="F:transferase activity"/>
    <property type="evidence" value="ECO:0007669"/>
    <property type="project" value="UniProtKB-KW"/>
</dbReference>
<gene>
    <name evidence="11" type="primary">50</name>
    <name evidence="11" type="ORF">SEA_BIPPER_50</name>
</gene>
<evidence type="ECO:0000256" key="4">
    <source>
        <dbReference type="ARBA" id="ARBA00022801"/>
    </source>
</evidence>
<evidence type="ECO:0000256" key="8">
    <source>
        <dbReference type="SAM" id="MobiDB-lite"/>
    </source>
</evidence>
<evidence type="ECO:0000256" key="3">
    <source>
        <dbReference type="ARBA" id="ARBA00022679"/>
    </source>
</evidence>
<keyword evidence="6" id="KW-0233">DNA recombination</keyword>
<feature type="domain" description="Tyr recombinase" evidence="10">
    <location>
        <begin position="63"/>
        <end position="242"/>
    </location>
</feature>
<dbReference type="KEGG" id="vg:29125771"/>
<dbReference type="InterPro" id="IPR050090">
    <property type="entry name" value="Tyrosine_recombinase_XerCD"/>
</dbReference>
<name>A0A142F2H8_9CAUD</name>
<evidence type="ECO:0000256" key="7">
    <source>
        <dbReference type="ARBA" id="ARBA00023195"/>
    </source>
</evidence>
<dbReference type="GO" id="GO:0003677">
    <property type="term" value="F:DNA binding"/>
    <property type="evidence" value="ECO:0007669"/>
    <property type="project" value="InterPro"/>
</dbReference>
<protein>
    <recommendedName>
        <fullName evidence="2">Integrase</fullName>
    </recommendedName>
</protein>
<dbReference type="SUPFAM" id="SSF56349">
    <property type="entry name" value="DNA breaking-rejoining enzymes"/>
    <property type="match status" value="1"/>
</dbReference>
<keyword evidence="7" id="KW-1179">Viral genome integration</keyword>
<keyword evidence="12" id="KW-1185">Reference proteome</keyword>
<dbReference type="Pfam" id="PF00589">
    <property type="entry name" value="Phage_integrase"/>
    <property type="match status" value="1"/>
</dbReference>
<dbReference type="RefSeq" id="YP_009303197.1">
    <property type="nucleotide sequence ID" value="NC_031253.1"/>
</dbReference>
<evidence type="ECO:0000256" key="5">
    <source>
        <dbReference type="ARBA" id="ARBA00022908"/>
    </source>
</evidence>
<evidence type="ECO:0000313" key="12">
    <source>
        <dbReference type="Proteomes" id="UP000201826"/>
    </source>
</evidence>
<dbReference type="InterPro" id="IPR013762">
    <property type="entry name" value="Integrase-like_cat_sf"/>
</dbReference>
<keyword evidence="9" id="KW-1133">Transmembrane helix</keyword>
<dbReference type="InterPro" id="IPR011010">
    <property type="entry name" value="DNA_brk_join_enz"/>
</dbReference>
<dbReference type="PANTHER" id="PTHR30349:SF64">
    <property type="entry name" value="PROPHAGE INTEGRASE INTD-RELATED"/>
    <property type="match status" value="1"/>
</dbReference>
<feature type="compositionally biased region" description="Basic and acidic residues" evidence="8">
    <location>
        <begin position="64"/>
        <end position="76"/>
    </location>
</feature>
<keyword evidence="9" id="KW-0812">Transmembrane</keyword>
<feature type="transmembrane region" description="Helical" evidence="9">
    <location>
        <begin position="258"/>
        <end position="278"/>
    </location>
</feature>
<evidence type="ECO:0000256" key="2">
    <source>
        <dbReference type="ARBA" id="ARBA00016082"/>
    </source>
</evidence>
<keyword evidence="7" id="KW-1160">Virus entry into host cell</keyword>
<dbReference type="GO" id="GO:0075713">
    <property type="term" value="P:establishment of integrated proviral latency"/>
    <property type="evidence" value="ECO:0007669"/>
    <property type="project" value="UniProtKB-KW"/>
</dbReference>
<dbReference type="EMBL" id="KU728633">
    <property type="protein sequence ID" value="AMQ66985.1"/>
    <property type="molecule type" value="Genomic_DNA"/>
</dbReference>
<evidence type="ECO:0000256" key="6">
    <source>
        <dbReference type="ARBA" id="ARBA00023172"/>
    </source>
</evidence>